<dbReference type="RefSeq" id="WP_206508461.1">
    <property type="nucleotide sequence ID" value="NZ_CP034588.1"/>
</dbReference>
<dbReference type="AlphaFoldDB" id="A0A316G342"/>
<dbReference type="Proteomes" id="UP000245390">
    <property type="component" value="Unassembled WGS sequence"/>
</dbReference>
<feature type="region of interest" description="Disordered" evidence="1">
    <location>
        <begin position="80"/>
        <end position="102"/>
    </location>
</feature>
<gene>
    <name evidence="2" type="ORF">C8D95_10729</name>
</gene>
<comment type="caution">
    <text evidence="2">The sequence shown here is derived from an EMBL/GenBank/DDBJ whole genome shotgun (WGS) entry which is preliminary data.</text>
</comment>
<name>A0A316G342_9RHOB</name>
<protein>
    <submittedName>
        <fullName evidence="2">Uncharacterized protein</fullName>
    </submittedName>
</protein>
<feature type="compositionally biased region" description="Basic and acidic residues" evidence="1">
    <location>
        <begin position="80"/>
        <end position="89"/>
    </location>
</feature>
<proteinExistence type="predicted"/>
<reference evidence="2 3" key="1">
    <citation type="submission" date="2018-05" db="EMBL/GenBank/DDBJ databases">
        <title>Genomic Encyclopedia of Type Strains, Phase IV (KMG-IV): sequencing the most valuable type-strain genomes for metagenomic binning, comparative biology and taxonomic classification.</title>
        <authorList>
            <person name="Goeker M."/>
        </authorList>
    </citation>
    <scope>NUCLEOTIDE SEQUENCE [LARGE SCALE GENOMIC DNA]</scope>
    <source>
        <strain evidence="2 3">DSM 103371</strain>
    </source>
</reference>
<keyword evidence="3" id="KW-1185">Reference proteome</keyword>
<sequence>MAKLTGATFLFAKLDCRDRNAAFLLTLRDSGVRFHVCGMPEANDLTVSIAEQAGCDQELLELELGGPGFDGAELDAFLKHGAPDPREEATPEVPEVPVSRPGDLWVLGKA</sequence>
<accession>A0A316G342</accession>
<evidence type="ECO:0000313" key="3">
    <source>
        <dbReference type="Proteomes" id="UP000245390"/>
    </source>
</evidence>
<dbReference type="EMBL" id="QGGV01000007">
    <property type="protein sequence ID" value="PWK55364.1"/>
    <property type="molecule type" value="Genomic_DNA"/>
</dbReference>
<evidence type="ECO:0000313" key="2">
    <source>
        <dbReference type="EMBL" id="PWK55364.1"/>
    </source>
</evidence>
<evidence type="ECO:0000256" key="1">
    <source>
        <dbReference type="SAM" id="MobiDB-lite"/>
    </source>
</evidence>
<organism evidence="2 3">
    <name type="scientific">Silicimonas algicola</name>
    <dbReference type="NCBI Taxonomy" id="1826607"/>
    <lineage>
        <taxon>Bacteria</taxon>
        <taxon>Pseudomonadati</taxon>
        <taxon>Pseudomonadota</taxon>
        <taxon>Alphaproteobacteria</taxon>
        <taxon>Rhodobacterales</taxon>
        <taxon>Paracoccaceae</taxon>
    </lineage>
</organism>